<accession>A0ABT2BFM6</accession>
<dbReference type="SUPFAM" id="SSF52402">
    <property type="entry name" value="Adenine nucleotide alpha hydrolases-like"/>
    <property type="match status" value="1"/>
</dbReference>
<feature type="domain" description="UspA" evidence="2">
    <location>
        <begin position="1"/>
        <end position="145"/>
    </location>
</feature>
<dbReference type="EMBL" id="JANUGV010000001">
    <property type="protein sequence ID" value="MCS0607235.1"/>
    <property type="molecule type" value="Genomic_DNA"/>
</dbReference>
<dbReference type="InterPro" id="IPR006015">
    <property type="entry name" value="Universal_stress_UspA"/>
</dbReference>
<dbReference type="Proteomes" id="UP001205861">
    <property type="component" value="Unassembled WGS sequence"/>
</dbReference>
<evidence type="ECO:0000259" key="2">
    <source>
        <dbReference type="Pfam" id="PF00582"/>
    </source>
</evidence>
<dbReference type="PRINTS" id="PR01438">
    <property type="entry name" value="UNVRSLSTRESS"/>
</dbReference>
<proteinExistence type="inferred from homology"/>
<keyword evidence="4" id="KW-1185">Reference proteome</keyword>
<gene>
    <name evidence="3" type="ORF">NX773_03515</name>
</gene>
<protein>
    <submittedName>
        <fullName evidence="3">Universal stress protein</fullName>
    </submittedName>
</protein>
<comment type="caution">
    <text evidence="3">The sequence shown here is derived from an EMBL/GenBank/DDBJ whole genome shotgun (WGS) entry which is preliminary data.</text>
</comment>
<comment type="similarity">
    <text evidence="1">Belongs to the universal stress protein A family.</text>
</comment>
<dbReference type="Pfam" id="PF00582">
    <property type="entry name" value="Usp"/>
    <property type="match status" value="1"/>
</dbReference>
<evidence type="ECO:0000313" key="4">
    <source>
        <dbReference type="Proteomes" id="UP001205861"/>
    </source>
</evidence>
<sequence>MYKRILLPTDGSALSREAVRGGVQFAKDCGAEVVGIHVVSLAAGAQLDTWVAHAPHLAQRRQALFDKLADEYLADITATASGAHVASTVIKVHAPEPWQAIVHAADDLGCDLIYLASHGWKGDRARMLGSETLKVLQESKVAVLVHKPVAGAA</sequence>
<dbReference type="InterPro" id="IPR014729">
    <property type="entry name" value="Rossmann-like_a/b/a_fold"/>
</dbReference>
<name>A0ABT2BFM6_9BURK</name>
<reference evidence="3 4" key="1">
    <citation type="submission" date="2022-08" db="EMBL/GenBank/DDBJ databases">
        <title>Reclassification of Massilia species as members of the genera Telluria, Duganella, Pseudoduganella, Mokoshia gen. nov. and Zemynaea gen. nov. using orthogonal and non-orthogonal genome-based approaches.</title>
        <authorList>
            <person name="Bowman J.P."/>
        </authorList>
    </citation>
    <scope>NUCLEOTIDE SEQUENCE [LARGE SCALE GENOMIC DNA]</scope>
    <source>
        <strain evidence="3 4">JCM 31607</strain>
    </source>
</reference>
<dbReference type="CDD" id="cd00293">
    <property type="entry name" value="USP-like"/>
    <property type="match status" value="1"/>
</dbReference>
<dbReference type="InterPro" id="IPR006016">
    <property type="entry name" value="UspA"/>
</dbReference>
<evidence type="ECO:0000256" key="1">
    <source>
        <dbReference type="ARBA" id="ARBA00008791"/>
    </source>
</evidence>
<organism evidence="3 4">
    <name type="scientific">Massilia solisilvae</name>
    <dbReference type="NCBI Taxonomy" id="1811225"/>
    <lineage>
        <taxon>Bacteria</taxon>
        <taxon>Pseudomonadati</taxon>
        <taxon>Pseudomonadota</taxon>
        <taxon>Betaproteobacteria</taxon>
        <taxon>Burkholderiales</taxon>
        <taxon>Oxalobacteraceae</taxon>
        <taxon>Telluria group</taxon>
        <taxon>Massilia</taxon>
    </lineage>
</organism>
<dbReference type="Gene3D" id="3.40.50.620">
    <property type="entry name" value="HUPs"/>
    <property type="match status" value="1"/>
</dbReference>
<dbReference type="PANTHER" id="PTHR46268:SF6">
    <property type="entry name" value="UNIVERSAL STRESS PROTEIN UP12"/>
    <property type="match status" value="1"/>
</dbReference>
<dbReference type="RefSeq" id="WP_258854985.1">
    <property type="nucleotide sequence ID" value="NZ_JANUGV010000001.1"/>
</dbReference>
<dbReference type="PANTHER" id="PTHR46268">
    <property type="entry name" value="STRESS RESPONSE PROTEIN NHAX"/>
    <property type="match status" value="1"/>
</dbReference>
<evidence type="ECO:0000313" key="3">
    <source>
        <dbReference type="EMBL" id="MCS0607235.1"/>
    </source>
</evidence>